<evidence type="ECO:0000313" key="1">
    <source>
        <dbReference type="EMBL" id="GJJ14853.1"/>
    </source>
</evidence>
<name>A0AAV5AMW4_9AGAM</name>
<reference evidence="1" key="1">
    <citation type="submission" date="2021-10" db="EMBL/GenBank/DDBJ databases">
        <title>De novo Genome Assembly of Clathrus columnatus (Basidiomycota, Fungi) Using Illumina and Nanopore Sequence Data.</title>
        <authorList>
            <person name="Ogiso-Tanaka E."/>
            <person name="Itagaki H."/>
            <person name="Hosoya T."/>
            <person name="Hosaka K."/>
        </authorList>
    </citation>
    <scope>NUCLEOTIDE SEQUENCE</scope>
    <source>
        <strain evidence="1">MO-923</strain>
    </source>
</reference>
<keyword evidence="2" id="KW-1185">Reference proteome</keyword>
<gene>
    <name evidence="1" type="ORF">Clacol_009121</name>
</gene>
<dbReference type="AlphaFoldDB" id="A0AAV5AMW4"/>
<sequence>MSKTIKVESTTAEVRDRLMRDEEKQIMIIFFQDLGDYVTIAGISQFGITTKFRPRLLIWNIPSMLEYRV</sequence>
<evidence type="ECO:0000313" key="2">
    <source>
        <dbReference type="Proteomes" id="UP001050691"/>
    </source>
</evidence>
<accession>A0AAV5AMW4</accession>
<dbReference type="Proteomes" id="UP001050691">
    <property type="component" value="Unassembled WGS sequence"/>
</dbReference>
<dbReference type="EMBL" id="BPWL01000010">
    <property type="protein sequence ID" value="GJJ14853.1"/>
    <property type="molecule type" value="Genomic_DNA"/>
</dbReference>
<comment type="caution">
    <text evidence="1">The sequence shown here is derived from an EMBL/GenBank/DDBJ whole genome shotgun (WGS) entry which is preliminary data.</text>
</comment>
<organism evidence="1 2">
    <name type="scientific">Clathrus columnatus</name>
    <dbReference type="NCBI Taxonomy" id="1419009"/>
    <lineage>
        <taxon>Eukaryota</taxon>
        <taxon>Fungi</taxon>
        <taxon>Dikarya</taxon>
        <taxon>Basidiomycota</taxon>
        <taxon>Agaricomycotina</taxon>
        <taxon>Agaricomycetes</taxon>
        <taxon>Phallomycetidae</taxon>
        <taxon>Phallales</taxon>
        <taxon>Clathraceae</taxon>
        <taxon>Clathrus</taxon>
    </lineage>
</organism>
<protein>
    <submittedName>
        <fullName evidence="1">Uncharacterized protein</fullName>
    </submittedName>
</protein>
<proteinExistence type="predicted"/>